<keyword evidence="5 6" id="KW-0472">Membrane</keyword>
<keyword evidence="2" id="KW-1003">Cell membrane</keyword>
<feature type="transmembrane region" description="Helical" evidence="6">
    <location>
        <begin position="24"/>
        <end position="45"/>
    </location>
</feature>
<dbReference type="InterPro" id="IPR051327">
    <property type="entry name" value="MATE_MepA_subfamily"/>
</dbReference>
<name>A0A448ZZE8_METSV</name>
<reference evidence="7" key="1">
    <citation type="submission" date="2019-01" db="EMBL/GenBank/DDBJ databases">
        <authorList>
            <consortium name="Pathogen Informatics"/>
        </authorList>
    </citation>
    <scope>NUCLEOTIDE SEQUENCE [LARGE SCALE GENOMIC DNA]</scope>
    <source>
        <strain evidence="7">NCTC10113</strain>
    </source>
</reference>
<geneLocation type="plasmid" evidence="7">
    <name>2</name>
</geneLocation>
<evidence type="ECO:0000256" key="1">
    <source>
        <dbReference type="ARBA" id="ARBA00004651"/>
    </source>
</evidence>
<evidence type="ECO:0000256" key="4">
    <source>
        <dbReference type="ARBA" id="ARBA00022989"/>
    </source>
</evidence>
<feature type="transmembrane region" description="Helical" evidence="6">
    <location>
        <begin position="459"/>
        <end position="479"/>
    </location>
</feature>
<comment type="subcellular location">
    <subcellularLocation>
        <location evidence="1">Cell membrane</location>
        <topology evidence="1">Multi-pass membrane protein</topology>
    </subcellularLocation>
</comment>
<sequence>MNEKEIIKQERAEKLFANTPIKKAIWIVALPSLLAALMLGLYFFIDQIFIQKFVPQTRYVFDDSGKLGEIYSFLDNGVQKLTQSEFLNLFNKYNSFASSKISTINSNTVVSQTMVAIQPFTIFSNSIVFLIPVGSAIYYTKCVSKGYKKAGQNLWASMFWTSIVTSLLATLVTFIFIWSGFLNSLVGITKLDQNVKAKMNANEFDLLQSYYYAAAKMSAHWAKQYMYVYASGTILQGLVNLLSYLIRAEGYNAYVMGWAIGANLVNIALDALFMIPLKMGVLGGVIATLIGWFVNLLAYLAYCAVKEKKAKTWLYLSILFKFKFTKKMLGPVILLGLSGFIRTFGVAISFTMISFLFSKTPFADPGHFQYYWSKSAPIVSLFLTSIYGINDGARSLLSYNYAKKDYERCKQTYYWTMFVAIFYTTLTYTFIALTANVIWAPILNVIDAERIETVKFIRIMMLRLIAVSLSVSSLLVFQATNNIGKSLLASVMENFICAAIVIPIGYGIAYAVFLKTSSVALANWIIAWFFIINLLIASTILFIMSSYYITKGIKKPKVKQSWSEKIEEDFHKTSQEFENFNKI</sequence>
<evidence type="ECO:0000313" key="7">
    <source>
        <dbReference type="EMBL" id="VEU56605.1"/>
    </source>
</evidence>
<accession>A0A448ZZE8</accession>
<keyword evidence="3 6" id="KW-0812">Transmembrane</keyword>
<dbReference type="GO" id="GO:0005886">
    <property type="term" value="C:plasma membrane"/>
    <property type="evidence" value="ECO:0007669"/>
    <property type="project" value="UniProtKB-SubCell"/>
</dbReference>
<feature type="transmembrane region" description="Helical" evidence="6">
    <location>
        <begin position="116"/>
        <end position="139"/>
    </location>
</feature>
<feature type="transmembrane region" description="Helical" evidence="6">
    <location>
        <begin position="413"/>
        <end position="439"/>
    </location>
</feature>
<evidence type="ECO:0000256" key="2">
    <source>
        <dbReference type="ARBA" id="ARBA00022475"/>
    </source>
</evidence>
<dbReference type="PANTHER" id="PTHR43823">
    <property type="entry name" value="SPORULATION PROTEIN YKVU"/>
    <property type="match status" value="1"/>
</dbReference>
<evidence type="ECO:0000256" key="6">
    <source>
        <dbReference type="SAM" id="Phobius"/>
    </source>
</evidence>
<feature type="transmembrane region" description="Helical" evidence="6">
    <location>
        <begin position="281"/>
        <end position="305"/>
    </location>
</feature>
<evidence type="ECO:0000256" key="5">
    <source>
        <dbReference type="ARBA" id="ARBA00023136"/>
    </source>
</evidence>
<dbReference type="AlphaFoldDB" id="A0A448ZZE8"/>
<evidence type="ECO:0008006" key="8">
    <source>
        <dbReference type="Google" id="ProtNLM"/>
    </source>
</evidence>
<feature type="transmembrane region" description="Helical" evidence="6">
    <location>
        <begin position="253"/>
        <end position="275"/>
    </location>
</feature>
<feature type="transmembrane region" description="Helical" evidence="6">
    <location>
        <begin position="332"/>
        <end position="357"/>
    </location>
</feature>
<keyword evidence="4 6" id="KW-1133">Transmembrane helix</keyword>
<protein>
    <recommendedName>
        <fullName evidence="8">MATE efflux family protein</fullName>
    </recommendedName>
</protein>
<dbReference type="PANTHER" id="PTHR43823:SF3">
    <property type="entry name" value="MULTIDRUG EXPORT PROTEIN MEPA"/>
    <property type="match status" value="1"/>
</dbReference>
<organism evidence="7">
    <name type="scientific">Metamycoplasma salivarium</name>
    <name type="common">Mycoplasma salivarium</name>
    <dbReference type="NCBI Taxonomy" id="2124"/>
    <lineage>
        <taxon>Bacteria</taxon>
        <taxon>Bacillati</taxon>
        <taxon>Mycoplasmatota</taxon>
        <taxon>Mycoplasmoidales</taxon>
        <taxon>Metamycoplasmataceae</taxon>
        <taxon>Metamycoplasma</taxon>
    </lineage>
</organism>
<gene>
    <name evidence="7" type="ORF">NCTC10113_01517</name>
</gene>
<dbReference type="EMBL" id="LR214939">
    <property type="protein sequence ID" value="VEU56605.1"/>
    <property type="molecule type" value="Genomic_DNA"/>
</dbReference>
<proteinExistence type="predicted"/>
<evidence type="ECO:0000256" key="3">
    <source>
        <dbReference type="ARBA" id="ARBA00022692"/>
    </source>
</evidence>
<keyword evidence="7" id="KW-0614">Plasmid</keyword>
<feature type="transmembrane region" description="Helical" evidence="6">
    <location>
        <begin position="525"/>
        <end position="549"/>
    </location>
</feature>
<feature type="transmembrane region" description="Helical" evidence="6">
    <location>
        <begin position="226"/>
        <end position="246"/>
    </location>
</feature>
<feature type="transmembrane region" description="Helical" evidence="6">
    <location>
        <begin position="491"/>
        <end position="513"/>
    </location>
</feature>
<dbReference type="RefSeq" id="WP_024543862.1">
    <property type="nucleotide sequence ID" value="NZ_LR214938.2"/>
</dbReference>
<feature type="transmembrane region" description="Helical" evidence="6">
    <location>
        <begin position="159"/>
        <end position="181"/>
    </location>
</feature>
<feature type="transmembrane region" description="Helical" evidence="6">
    <location>
        <begin position="369"/>
        <end position="389"/>
    </location>
</feature>